<dbReference type="InterPro" id="IPR008928">
    <property type="entry name" value="6-hairpin_glycosidase_sf"/>
</dbReference>
<dbReference type="Pfam" id="PF08531">
    <property type="entry name" value="Bac_rhamnosid_N"/>
    <property type="match status" value="1"/>
</dbReference>
<feature type="domain" description="Alpha-L-rhamnosidase C-terminal" evidence="7">
    <location>
        <begin position="848"/>
        <end position="912"/>
    </location>
</feature>
<dbReference type="Gene3D" id="2.60.120.260">
    <property type="entry name" value="Galactose-binding domain-like"/>
    <property type="match status" value="2"/>
</dbReference>
<feature type="domain" description="Alpha-L-rhamnosidase concanavalin-like" evidence="4">
    <location>
        <begin position="363"/>
        <end position="460"/>
    </location>
</feature>
<dbReference type="EC" id="3.2.1.40" evidence="2"/>
<reference evidence="8 9" key="1">
    <citation type="submission" date="2024-09" db="EMBL/GenBank/DDBJ databases">
        <authorList>
            <person name="Pan X."/>
        </authorList>
    </citation>
    <scope>NUCLEOTIDE SEQUENCE [LARGE SCALE GENOMIC DNA]</scope>
    <source>
        <strain evidence="8 9">B2969</strain>
    </source>
</reference>
<evidence type="ECO:0000256" key="1">
    <source>
        <dbReference type="ARBA" id="ARBA00001445"/>
    </source>
</evidence>
<evidence type="ECO:0000259" key="5">
    <source>
        <dbReference type="Pfam" id="PF08531"/>
    </source>
</evidence>
<dbReference type="RefSeq" id="WP_397558340.1">
    <property type="nucleotide sequence ID" value="NZ_JBIQWL010000013.1"/>
</dbReference>
<dbReference type="PIRSF" id="PIRSF010631">
    <property type="entry name" value="A-rhamnsds"/>
    <property type="match status" value="1"/>
</dbReference>
<gene>
    <name evidence="8" type="ORF">ACH3VR_21275</name>
</gene>
<dbReference type="Gene3D" id="2.60.420.10">
    <property type="entry name" value="Maltose phosphorylase, domain 3"/>
    <property type="match status" value="1"/>
</dbReference>
<sequence length="945" mass="104151">MLVNTQSPTPPRLDKLRVDHLKDPLALPVRSPRFSWQIAPGTNRDTTQRSYRIRIHRREPGDAAGPLAADTGEVASPDSVTVRVPGFVGQEGADYTWTLEVWTSDAARLTSGGTFGIGIGIESTSWQAPWVEPEQDTVIAEGPLGLSPQAAEAGKPVLPLRDRLHPPRFLRHGFWLEKRPIRARLRITSQGVHQPFLNGSPVGDEVLAPGYESYHRSISVMTHDVTRMLAKGPNVLGVILGDGWYAGRISFLGRSAQYGDRLRATWQLELTDPDGRTHLILPDEGVLSSRGPIDWSDLFIGERYDANAEIPGWDTTDFDDTDRTLWKPSRTVPVTVPLTPFVGEPIRRVAELPARHVTSNSVGETIVDFGQVLAGRVRMRVRGEAGTTVRLEHTETLDSAGSFVNNIHGVNKDQVDEYVLAGRPDGETWEPLFTFHGFRYVRLSGYPGTPRPEDFTAVVISSDLEPTAAFTSSDHRLDRLFANTVWSQRANFLAVPTDCPQRERAGWTGDLQIFAPTAATLMDVASFLGRWLGNVRTDQRDHGGIVPNIVPEPPALAVLEDDGSEFAQITAAAGWGDVITVAPWELYRHYGDIRFLAENFQAMRDWVNFQTRDAAALQPERLRGVHLSGEQAARHELLWNGRLHFGDWLAPSTLAGYLENPADAVMIAPRLTSELVGPMFQARSLDLLASTADILGEHAIAHRSRDQAAAVRDAFASEYISPDGRISPALQGVYVLALAFDMVPASLVPAATDRLVELVHAADDHLDTGFLSVPYLLDVLWENGHPELARTLLLQDTPPSWLYEVKMGATTIWETWRAIHEDGSVEMASMNHYAFGCVVDWMMRRLAGIQLIEPGYRAAAIAPDLDGFLDRCEAHVDTPYGRLATHWERHRHGAVLTITVPVGGRARVVLPPGWALPSGRDDLASGTHVLEIARSHGPDTRSVPA</sequence>
<dbReference type="Pfam" id="PF05592">
    <property type="entry name" value="Bac_rhamnosid"/>
    <property type="match status" value="1"/>
</dbReference>
<dbReference type="Pfam" id="PF25788">
    <property type="entry name" value="Ig_Rha78A_N"/>
    <property type="match status" value="1"/>
</dbReference>
<dbReference type="Pfam" id="PF17389">
    <property type="entry name" value="Bac_rhamnosid6H"/>
    <property type="match status" value="1"/>
</dbReference>
<dbReference type="Gene3D" id="2.60.40.10">
    <property type="entry name" value="Immunoglobulins"/>
    <property type="match status" value="1"/>
</dbReference>
<dbReference type="Gene3D" id="1.50.10.10">
    <property type="match status" value="1"/>
</dbReference>
<evidence type="ECO:0000256" key="3">
    <source>
        <dbReference type="ARBA" id="ARBA00022801"/>
    </source>
</evidence>
<evidence type="ECO:0000259" key="7">
    <source>
        <dbReference type="Pfam" id="PF17390"/>
    </source>
</evidence>
<dbReference type="InterPro" id="IPR013783">
    <property type="entry name" value="Ig-like_fold"/>
</dbReference>
<organism evidence="8 9">
    <name type="scientific">Microbacterium alkaliflavum</name>
    <dbReference type="NCBI Taxonomy" id="3248839"/>
    <lineage>
        <taxon>Bacteria</taxon>
        <taxon>Bacillati</taxon>
        <taxon>Actinomycetota</taxon>
        <taxon>Actinomycetes</taxon>
        <taxon>Micrococcales</taxon>
        <taxon>Microbacteriaceae</taxon>
        <taxon>Microbacterium</taxon>
    </lineage>
</organism>
<comment type="catalytic activity">
    <reaction evidence="1">
        <text>Hydrolysis of terminal non-reducing alpha-L-rhamnose residues in alpha-L-rhamnosides.</text>
        <dbReference type="EC" id="3.2.1.40"/>
    </reaction>
</comment>
<dbReference type="InterPro" id="IPR035396">
    <property type="entry name" value="Bac_rhamnosid6H"/>
</dbReference>
<dbReference type="Proteomes" id="UP001610861">
    <property type="component" value="Unassembled WGS sequence"/>
</dbReference>
<keyword evidence="9" id="KW-1185">Reference proteome</keyword>
<evidence type="ECO:0000313" key="8">
    <source>
        <dbReference type="EMBL" id="MFH8252912.1"/>
    </source>
</evidence>
<accession>A0ABW7QDE4</accession>
<dbReference type="InterPro" id="IPR008902">
    <property type="entry name" value="Rhamnosid_concanavalin"/>
</dbReference>
<evidence type="ECO:0000256" key="2">
    <source>
        <dbReference type="ARBA" id="ARBA00012652"/>
    </source>
</evidence>
<feature type="domain" description="Bacterial alpha-L-rhamnosidase N-terminal" evidence="5">
    <location>
        <begin position="178"/>
        <end position="349"/>
    </location>
</feature>
<dbReference type="InterPro" id="IPR012341">
    <property type="entry name" value="6hp_glycosidase-like_sf"/>
</dbReference>
<dbReference type="InterPro" id="IPR016007">
    <property type="entry name" value="Alpha_rhamnosid"/>
</dbReference>
<dbReference type="PANTHER" id="PTHR33307">
    <property type="entry name" value="ALPHA-RHAMNOSIDASE (EUROFUNG)"/>
    <property type="match status" value="1"/>
</dbReference>
<keyword evidence="3 8" id="KW-0378">Hydrolase</keyword>
<dbReference type="PANTHER" id="PTHR33307:SF6">
    <property type="entry name" value="ALPHA-RHAMNOSIDASE (EUROFUNG)-RELATED"/>
    <property type="match status" value="1"/>
</dbReference>
<dbReference type="EMBL" id="JBIQWL010000013">
    <property type="protein sequence ID" value="MFH8252912.1"/>
    <property type="molecule type" value="Genomic_DNA"/>
</dbReference>
<feature type="domain" description="Alpha-L-rhamnosidase six-hairpin glycosidase" evidence="6">
    <location>
        <begin position="467"/>
        <end position="845"/>
    </location>
</feature>
<protein>
    <recommendedName>
        <fullName evidence="2">alpha-L-rhamnosidase</fullName>
        <ecNumber evidence="2">3.2.1.40</ecNumber>
    </recommendedName>
</protein>
<evidence type="ECO:0000259" key="4">
    <source>
        <dbReference type="Pfam" id="PF05592"/>
    </source>
</evidence>
<proteinExistence type="predicted"/>
<dbReference type="InterPro" id="IPR035398">
    <property type="entry name" value="Bac_rhamnosid_C"/>
</dbReference>
<dbReference type="InterPro" id="IPR013737">
    <property type="entry name" value="Bac_rhamnosid_N"/>
</dbReference>
<evidence type="ECO:0000313" key="9">
    <source>
        <dbReference type="Proteomes" id="UP001610861"/>
    </source>
</evidence>
<evidence type="ECO:0000259" key="6">
    <source>
        <dbReference type="Pfam" id="PF17389"/>
    </source>
</evidence>
<comment type="caution">
    <text evidence="8">The sequence shown here is derived from an EMBL/GenBank/DDBJ whole genome shotgun (WGS) entry which is preliminary data.</text>
</comment>
<name>A0ABW7QDE4_9MICO</name>
<dbReference type="Pfam" id="PF17390">
    <property type="entry name" value="Bac_rhamnosid_C"/>
    <property type="match status" value="1"/>
</dbReference>
<dbReference type="GO" id="GO:0016787">
    <property type="term" value="F:hydrolase activity"/>
    <property type="evidence" value="ECO:0007669"/>
    <property type="project" value="UniProtKB-KW"/>
</dbReference>
<dbReference type="SUPFAM" id="SSF48208">
    <property type="entry name" value="Six-hairpin glycosidases"/>
    <property type="match status" value="1"/>
</dbReference>